<reference evidence="1 2" key="1">
    <citation type="submission" date="2023-09" db="EMBL/GenBank/DDBJ databases">
        <title>Xinfangfangia sedmenti sp. nov., isolated the sedment.</title>
        <authorList>
            <person name="Xu L."/>
        </authorList>
    </citation>
    <scope>NUCLEOTIDE SEQUENCE [LARGE SCALE GENOMIC DNA]</scope>
    <source>
        <strain evidence="1 2">LG-4</strain>
    </source>
</reference>
<dbReference type="EMBL" id="JAVKPH010000019">
    <property type="protein sequence ID" value="MDR5653985.1"/>
    <property type="molecule type" value="Genomic_DNA"/>
</dbReference>
<dbReference type="RefSeq" id="WP_073067613.1">
    <property type="nucleotide sequence ID" value="NZ_JAVKPH010000019.1"/>
</dbReference>
<evidence type="ECO:0000313" key="2">
    <source>
        <dbReference type="Proteomes" id="UP001247754"/>
    </source>
</evidence>
<dbReference type="Proteomes" id="UP001247754">
    <property type="component" value="Unassembled WGS sequence"/>
</dbReference>
<protein>
    <submittedName>
        <fullName evidence="1">Uncharacterized protein</fullName>
    </submittedName>
</protein>
<keyword evidence="2" id="KW-1185">Reference proteome</keyword>
<organism evidence="1 2">
    <name type="scientific">Ruixingdingia sedimenti</name>
    <dbReference type="NCBI Taxonomy" id="3073604"/>
    <lineage>
        <taxon>Bacteria</taxon>
        <taxon>Pseudomonadati</taxon>
        <taxon>Pseudomonadota</taxon>
        <taxon>Alphaproteobacteria</taxon>
        <taxon>Rhodobacterales</taxon>
        <taxon>Paracoccaceae</taxon>
        <taxon>Ruixingdingia</taxon>
    </lineage>
</organism>
<proteinExistence type="predicted"/>
<sequence length="67" mass="7452">MSFFMPMFAAGAFGMKVSGVARHVSDFEDDLSERRSGLMSAISAMTQPLPPWLMRDGIFGLEFRTAF</sequence>
<gene>
    <name evidence="1" type="ORF">RGD00_15330</name>
</gene>
<name>A0ABU1FAR0_9RHOB</name>
<comment type="caution">
    <text evidence="1">The sequence shown here is derived from an EMBL/GenBank/DDBJ whole genome shotgun (WGS) entry which is preliminary data.</text>
</comment>
<evidence type="ECO:0000313" key="1">
    <source>
        <dbReference type="EMBL" id="MDR5653985.1"/>
    </source>
</evidence>
<accession>A0ABU1FAR0</accession>